<dbReference type="Proteomes" id="UP000000424">
    <property type="component" value="Chromosome"/>
</dbReference>
<protein>
    <submittedName>
        <fullName evidence="1">Uncharacterized protein</fullName>
    </submittedName>
</protein>
<evidence type="ECO:0000313" key="2">
    <source>
        <dbReference type="Proteomes" id="UP000000424"/>
    </source>
</evidence>
<name>A0ABN3YRC5_CHLPN</name>
<proteinExistence type="predicted"/>
<sequence length="64" mass="7749">MFSDLVKSMSLFSFGFLYCSIFQKVYTHPNTYRETHGNLRLWRRCDCSFKIYATFNETRISRFS</sequence>
<organism evidence="1 2">
    <name type="scientific">Chlamydia pneumoniae</name>
    <name type="common">Chlamydophila pneumoniae</name>
    <dbReference type="NCBI Taxonomy" id="83558"/>
    <lineage>
        <taxon>Bacteria</taxon>
        <taxon>Pseudomonadati</taxon>
        <taxon>Chlamydiota</taxon>
        <taxon>Chlamydiia</taxon>
        <taxon>Chlamydiales</taxon>
        <taxon>Chlamydiaceae</taxon>
        <taxon>Chlamydia/Chlamydophila group</taxon>
        <taxon>Chlamydia</taxon>
    </lineage>
</organism>
<accession>A0ABN3YRC5</accession>
<evidence type="ECO:0000313" key="1">
    <source>
        <dbReference type="EMBL" id="AAP98911.1"/>
    </source>
</evidence>
<reference evidence="1" key="1">
    <citation type="submission" date="2002-05" db="EMBL/GenBank/DDBJ databases">
        <title>The genome sequence of Chlamydia pneumoniae TW183 and comparison with other Chlamydia strains based on whole genome sequence analysis.</title>
        <authorList>
            <person name="Geng M.M."/>
            <person name="Schuhmacher A."/>
            <person name="Muehldorfer I."/>
            <person name="Bensch K.W."/>
            <person name="Schaefer K.P."/>
            <person name="Schneider S."/>
            <person name="Pohl T."/>
            <person name="Essig A."/>
            <person name="Marre R."/>
            <person name="Melchers K."/>
        </authorList>
    </citation>
    <scope>NUCLEOTIDE SEQUENCE [LARGE SCALE GENOMIC DNA]</scope>
    <source>
        <strain evidence="1">TW-183</strain>
    </source>
</reference>
<gene>
    <name evidence="1" type="ordered locus">CpB0982</name>
</gene>
<dbReference type="EMBL" id="AE009440">
    <property type="protein sequence ID" value="AAP98911.1"/>
    <property type="molecule type" value="Genomic_DNA"/>
</dbReference>
<keyword evidence="2" id="KW-1185">Reference proteome</keyword>